<dbReference type="HAMAP" id="MF_01885">
    <property type="entry name" value="tRNA_methyltr_TrmL"/>
    <property type="match status" value="1"/>
</dbReference>
<gene>
    <name evidence="6" type="primary">trmL</name>
    <name evidence="8" type="ORF">O9A_01296</name>
</gene>
<dbReference type="PATRIC" id="fig|1134510.3.peg.1462"/>
<dbReference type="Proteomes" id="UP000027015">
    <property type="component" value="Unassembled WGS sequence"/>
</dbReference>
<dbReference type="PANTHER" id="PTHR42971:SF1">
    <property type="entry name" value="TRNA (CYTIDINE(34)-2'-O)-METHYLTRANSFERASE"/>
    <property type="match status" value="1"/>
</dbReference>
<dbReference type="GO" id="GO:0141098">
    <property type="term" value="F:tRNA (cytidine(34)-2'-O)-methyltransferase activity"/>
    <property type="evidence" value="ECO:0007669"/>
    <property type="project" value="RHEA"/>
</dbReference>
<dbReference type="GO" id="GO:0002130">
    <property type="term" value="P:wobble position ribose methylation"/>
    <property type="evidence" value="ECO:0007669"/>
    <property type="project" value="TreeGrafter"/>
</dbReference>
<dbReference type="InterPro" id="IPR016914">
    <property type="entry name" value="TrmL"/>
</dbReference>
<dbReference type="InterPro" id="IPR029028">
    <property type="entry name" value="Alpha/beta_knot_MTases"/>
</dbReference>
<dbReference type="HOGENOM" id="CLU_110125_2_0_5"/>
<feature type="binding site" evidence="6">
    <location>
        <position position="107"/>
    </location>
    <ligand>
        <name>S-adenosyl-L-methionine</name>
        <dbReference type="ChEBI" id="CHEBI:59789"/>
    </ligand>
</feature>
<evidence type="ECO:0000256" key="4">
    <source>
        <dbReference type="ARBA" id="ARBA00022691"/>
    </source>
</evidence>
<dbReference type="Gene3D" id="3.40.1280.10">
    <property type="match status" value="1"/>
</dbReference>
<evidence type="ECO:0000259" key="7">
    <source>
        <dbReference type="Pfam" id="PF00588"/>
    </source>
</evidence>
<dbReference type="GO" id="GO:0141102">
    <property type="term" value="F:tRNA (5-carboxymethylaminomethyluridine(34)-2'-O)-methyltransferase activity"/>
    <property type="evidence" value="ECO:0007669"/>
    <property type="project" value="RHEA"/>
</dbReference>
<comment type="function">
    <text evidence="6">Methylates the ribose at the nucleotide 34 wobble position in the two leucyl isoacceptors tRNA(Leu)(CmAA) and tRNA(Leu)(cmnm5UmAA). Catalyzes the methyl transfer from S-adenosyl-L-methionine to the 2'-OH of the wobble nucleotide.</text>
</comment>
<proteinExistence type="inferred from homology"/>
<feature type="binding site" evidence="6">
    <location>
        <position position="129"/>
    </location>
    <ligand>
        <name>S-adenosyl-L-methionine</name>
        <dbReference type="ChEBI" id="CHEBI:59789"/>
    </ligand>
</feature>
<comment type="subunit">
    <text evidence="6">Homodimer.</text>
</comment>
<feature type="binding site" evidence="6">
    <location>
        <position position="157"/>
    </location>
    <ligand>
        <name>S-adenosyl-L-methionine</name>
        <dbReference type="ChEBI" id="CHEBI:59789"/>
    </ligand>
</feature>
<dbReference type="PANTHER" id="PTHR42971">
    <property type="entry name" value="TRNA (CYTIDINE(34)-2'-O)-METHYLTRANSFERASE"/>
    <property type="match status" value="1"/>
</dbReference>
<feature type="binding site" evidence="6">
    <location>
        <position position="149"/>
    </location>
    <ligand>
        <name>S-adenosyl-L-methionine</name>
        <dbReference type="ChEBI" id="CHEBI:59789"/>
    </ligand>
</feature>
<feature type="domain" description="tRNA/rRNA methyltransferase SpoU type" evidence="7">
    <location>
        <begin position="29"/>
        <end position="167"/>
    </location>
</feature>
<dbReference type="EMBL" id="AHPL01000010">
    <property type="protein sequence ID" value="KEC54682.1"/>
    <property type="molecule type" value="Genomic_DNA"/>
</dbReference>
<comment type="caution">
    <text evidence="8">The sequence shown here is derived from an EMBL/GenBank/DDBJ whole genome shotgun (WGS) entry which is preliminary data.</text>
</comment>
<accession>A0A067WFJ2</accession>
<dbReference type="AlphaFoldDB" id="A0A067WFJ2"/>
<dbReference type="GO" id="GO:0003723">
    <property type="term" value="F:RNA binding"/>
    <property type="evidence" value="ECO:0007669"/>
    <property type="project" value="InterPro"/>
</dbReference>
<evidence type="ECO:0000256" key="3">
    <source>
        <dbReference type="ARBA" id="ARBA00022679"/>
    </source>
</evidence>
<dbReference type="InterPro" id="IPR001537">
    <property type="entry name" value="SpoU_MeTrfase"/>
</dbReference>
<keyword evidence="1 6" id="KW-0963">Cytoplasm</keyword>
<reference evidence="8 9" key="1">
    <citation type="submission" date="2012-04" db="EMBL/GenBank/DDBJ databases">
        <title>The Genome Sequence of Bartonella koehlerae C-29.</title>
        <authorList>
            <consortium name="The Broad Institute Genome Sequencing Platform"/>
            <consortium name="The Broad Institute Genome Sequencing Center for Infectious Disease"/>
            <person name="Feldgarden M."/>
            <person name="Kirby J."/>
            <person name="Kosoy M."/>
            <person name="Birtles R."/>
            <person name="Probert W.S."/>
            <person name="Chiaraviglio L."/>
            <person name="Walker B."/>
            <person name="Young S.K."/>
            <person name="Zeng Q."/>
            <person name="Gargeya S."/>
            <person name="Fitzgerald M."/>
            <person name="Haas B."/>
            <person name="Abouelleil A."/>
            <person name="Alvarado L."/>
            <person name="Arachchi H.M."/>
            <person name="Berlin A.M."/>
            <person name="Chapman S.B."/>
            <person name="Goldberg J."/>
            <person name="Griggs A."/>
            <person name="Gujja S."/>
            <person name="Hansen M."/>
            <person name="Howarth C."/>
            <person name="Imamovic A."/>
            <person name="Larimer J."/>
            <person name="McCowen C."/>
            <person name="Montmayeur A."/>
            <person name="Murphy C."/>
            <person name="Neiman D."/>
            <person name="Pearson M."/>
            <person name="Priest M."/>
            <person name="Roberts A."/>
            <person name="Saif S."/>
            <person name="Shea T."/>
            <person name="Sisk P."/>
            <person name="Sykes S."/>
            <person name="Wortman J."/>
            <person name="Nusbaum C."/>
            <person name="Birren B."/>
        </authorList>
    </citation>
    <scope>NUCLEOTIDE SEQUENCE [LARGE SCALE GENOMIC DNA]</scope>
    <source>
        <strain evidence="8 9">C-29</strain>
    </source>
</reference>
<dbReference type="EC" id="2.1.1.207" evidence="6"/>
<organism evidence="8 9">
    <name type="scientific">Bartonella koehlerae C-29</name>
    <dbReference type="NCBI Taxonomy" id="1134510"/>
    <lineage>
        <taxon>Bacteria</taxon>
        <taxon>Pseudomonadati</taxon>
        <taxon>Pseudomonadota</taxon>
        <taxon>Alphaproteobacteria</taxon>
        <taxon>Hyphomicrobiales</taxon>
        <taxon>Bartonellaceae</taxon>
        <taxon>Bartonella</taxon>
    </lineage>
</organism>
<dbReference type="CDD" id="cd18094">
    <property type="entry name" value="SpoU-like_TrmL"/>
    <property type="match status" value="1"/>
</dbReference>
<protein>
    <recommendedName>
        <fullName evidence="6">tRNA (cytidine(34)-2'-O)-methyltransferase</fullName>
        <ecNumber evidence="6">2.1.1.207</ecNumber>
    </recommendedName>
    <alternativeName>
        <fullName evidence="6">tRNA (cytidine/uridine-2'-O-)-methyltransferase TrmL</fullName>
    </alternativeName>
</protein>
<evidence type="ECO:0000313" key="8">
    <source>
        <dbReference type="EMBL" id="KEC54682.1"/>
    </source>
</evidence>
<dbReference type="SUPFAM" id="SSF75217">
    <property type="entry name" value="alpha/beta knot"/>
    <property type="match status" value="1"/>
</dbReference>
<keyword evidence="9" id="KW-1185">Reference proteome</keyword>
<comment type="catalytic activity">
    <reaction evidence="6">
        <text>5-carboxymethylaminomethyluridine(34) in tRNA(Leu) + S-adenosyl-L-methionine = 5-carboxymethylaminomethyl-2'-O-methyluridine(34) in tRNA(Leu) + S-adenosyl-L-homocysteine + H(+)</text>
        <dbReference type="Rhea" id="RHEA:43088"/>
        <dbReference type="Rhea" id="RHEA-COMP:10333"/>
        <dbReference type="Rhea" id="RHEA-COMP:10334"/>
        <dbReference type="ChEBI" id="CHEBI:15378"/>
        <dbReference type="ChEBI" id="CHEBI:57856"/>
        <dbReference type="ChEBI" id="CHEBI:59789"/>
        <dbReference type="ChEBI" id="CHEBI:74508"/>
        <dbReference type="ChEBI" id="CHEBI:74511"/>
        <dbReference type="EC" id="2.1.1.207"/>
    </reaction>
</comment>
<keyword evidence="4 6" id="KW-0949">S-adenosyl-L-methionine</keyword>
<comment type="catalytic activity">
    <reaction evidence="6">
        <text>cytidine(34) in tRNA + S-adenosyl-L-methionine = 2'-O-methylcytidine(34) in tRNA + S-adenosyl-L-homocysteine + H(+)</text>
        <dbReference type="Rhea" id="RHEA:43084"/>
        <dbReference type="Rhea" id="RHEA-COMP:10331"/>
        <dbReference type="Rhea" id="RHEA-COMP:10332"/>
        <dbReference type="ChEBI" id="CHEBI:15378"/>
        <dbReference type="ChEBI" id="CHEBI:57856"/>
        <dbReference type="ChEBI" id="CHEBI:59789"/>
        <dbReference type="ChEBI" id="CHEBI:74495"/>
        <dbReference type="ChEBI" id="CHEBI:82748"/>
        <dbReference type="EC" id="2.1.1.207"/>
    </reaction>
</comment>
<evidence type="ECO:0000256" key="1">
    <source>
        <dbReference type="ARBA" id="ARBA00022490"/>
    </source>
</evidence>
<keyword evidence="5 6" id="KW-0819">tRNA processing</keyword>
<dbReference type="Pfam" id="PF00588">
    <property type="entry name" value="SpoU_methylase"/>
    <property type="match status" value="1"/>
</dbReference>
<evidence type="ECO:0000256" key="6">
    <source>
        <dbReference type="HAMAP-Rule" id="MF_01885"/>
    </source>
</evidence>
<evidence type="ECO:0000256" key="5">
    <source>
        <dbReference type="ARBA" id="ARBA00022694"/>
    </source>
</evidence>
<comment type="subcellular location">
    <subcellularLocation>
        <location evidence="6">Cytoplasm</location>
    </subcellularLocation>
</comment>
<dbReference type="InterPro" id="IPR029026">
    <property type="entry name" value="tRNA_m1G_MTases_N"/>
</dbReference>
<evidence type="ECO:0000256" key="2">
    <source>
        <dbReference type="ARBA" id="ARBA00022603"/>
    </source>
</evidence>
<keyword evidence="2 6" id="KW-0489">Methyltransferase</keyword>
<dbReference type="GO" id="GO:0005737">
    <property type="term" value="C:cytoplasm"/>
    <property type="evidence" value="ECO:0007669"/>
    <property type="project" value="UniProtKB-SubCell"/>
</dbReference>
<name>A0A067WFJ2_9HYPH</name>
<comment type="similarity">
    <text evidence="6">Belongs to the class IV-like SAM-binding methyltransferase superfamily. RNA methyltransferase TrmH family. TrmL subfamily.</text>
</comment>
<evidence type="ECO:0000313" key="9">
    <source>
        <dbReference type="Proteomes" id="UP000027015"/>
    </source>
</evidence>
<keyword evidence="3 6" id="KW-0808">Transferase</keyword>
<dbReference type="eggNOG" id="COG0219">
    <property type="taxonomic scope" value="Bacteria"/>
</dbReference>
<sequence>MLLNLIFRINHKAPLQTQRKNHTIGCMTLHIALFQPDIAGNTGTILRLSACFGLHVHIIEPAGFNLSDRNLKRAGMDYLEYASLKRHIDWPHFMHSMKHFNRRLLLLSTKAETCYTQICYQENDVLLFGRETAGVPDYVHEAVDDTLKIPMQPHARSLNLAMSVAITTGEALRQISYWKKEELYKKDIKNSLKDLIY</sequence>